<keyword evidence="4" id="KW-0233">DNA recombination</keyword>
<dbReference type="EMBL" id="RYFI01000018">
    <property type="protein sequence ID" value="RXF70259.1"/>
    <property type="molecule type" value="Genomic_DNA"/>
</dbReference>
<dbReference type="GO" id="GO:0006310">
    <property type="term" value="P:DNA recombination"/>
    <property type="evidence" value="ECO:0007669"/>
    <property type="project" value="UniProtKB-KW"/>
</dbReference>
<name>A0A4Q0MBM5_9HYPH</name>
<sequence>MPASRTPRVNTVRRKLATGEVATYHYHRDTGDRLDGEPGTPEFARSWADAEERRRNRTGGTLAGIIRDWENSAEHRARAVSTRAEYKRITTAIDAKFGTVPAGALVARGFRRDVLAWRDELAIRTPREADNRVTILASVLAWAADRGHIEANVLQKWRRVYKSDRSEKIWLPEHVAAFLKAAPDELAPAMMLALHTGQRRGDLLKLPWSAYDGSALTLRQGKGGRRVVIPCTAALRATLDGQTRRGPLILVTKTARAWSARYFAAQWDAAAKAAGVADLHFHDLRGTAITMLAEADCTVPQIASITGHSLRSVDAILEKYLPRTRALAEQAIAKLENSFGTKSAKRSAKRNGSTEAK</sequence>
<feature type="domain" description="Tyr recombinase" evidence="5">
    <location>
        <begin position="165"/>
        <end position="334"/>
    </location>
</feature>
<dbReference type="InterPro" id="IPR050808">
    <property type="entry name" value="Phage_Integrase"/>
</dbReference>
<dbReference type="GO" id="GO:0003677">
    <property type="term" value="F:DNA binding"/>
    <property type="evidence" value="ECO:0007669"/>
    <property type="project" value="UniProtKB-KW"/>
</dbReference>
<protein>
    <submittedName>
        <fullName evidence="6">Integrase</fullName>
    </submittedName>
</protein>
<comment type="similarity">
    <text evidence="1">Belongs to the 'phage' integrase family.</text>
</comment>
<dbReference type="AlphaFoldDB" id="A0A4Q0MBM5"/>
<dbReference type="GO" id="GO:0015074">
    <property type="term" value="P:DNA integration"/>
    <property type="evidence" value="ECO:0007669"/>
    <property type="project" value="UniProtKB-KW"/>
</dbReference>
<dbReference type="PANTHER" id="PTHR30629">
    <property type="entry name" value="PROPHAGE INTEGRASE"/>
    <property type="match status" value="1"/>
</dbReference>
<dbReference type="PROSITE" id="PS51898">
    <property type="entry name" value="TYR_RECOMBINASE"/>
    <property type="match status" value="1"/>
</dbReference>
<reference evidence="6 7" key="1">
    <citation type="submission" date="2018-12" db="EMBL/GenBank/DDBJ databases">
        <title>bacterium Hansschlegelia zhihuaiae S113.</title>
        <authorList>
            <person name="He J."/>
        </authorList>
    </citation>
    <scope>NUCLEOTIDE SEQUENCE [LARGE SCALE GENOMIC DNA]</scope>
    <source>
        <strain evidence="6 7">S 113</strain>
    </source>
</reference>
<evidence type="ECO:0000256" key="2">
    <source>
        <dbReference type="ARBA" id="ARBA00022908"/>
    </source>
</evidence>
<dbReference type="OrthoDB" id="8201432at2"/>
<proteinExistence type="inferred from homology"/>
<gene>
    <name evidence="6" type="ORF">EK403_17015</name>
</gene>
<accession>A0A4Q0MBM5</accession>
<dbReference type="Pfam" id="PF00589">
    <property type="entry name" value="Phage_integrase"/>
    <property type="match status" value="1"/>
</dbReference>
<comment type="caution">
    <text evidence="6">The sequence shown here is derived from an EMBL/GenBank/DDBJ whole genome shotgun (WGS) entry which is preliminary data.</text>
</comment>
<evidence type="ECO:0000259" key="5">
    <source>
        <dbReference type="PROSITE" id="PS51898"/>
    </source>
</evidence>
<evidence type="ECO:0000256" key="1">
    <source>
        <dbReference type="ARBA" id="ARBA00008857"/>
    </source>
</evidence>
<dbReference type="InterPro" id="IPR011010">
    <property type="entry name" value="DNA_brk_join_enz"/>
</dbReference>
<keyword evidence="3" id="KW-0238">DNA-binding</keyword>
<keyword evidence="2" id="KW-0229">DNA integration</keyword>
<dbReference type="InterPro" id="IPR010998">
    <property type="entry name" value="Integrase_recombinase_N"/>
</dbReference>
<keyword evidence="7" id="KW-1185">Reference proteome</keyword>
<evidence type="ECO:0000313" key="6">
    <source>
        <dbReference type="EMBL" id="RXF70259.1"/>
    </source>
</evidence>
<dbReference type="Proteomes" id="UP000289708">
    <property type="component" value="Unassembled WGS sequence"/>
</dbReference>
<dbReference type="RefSeq" id="WP_128778670.1">
    <property type="nucleotide sequence ID" value="NZ_RYFI01000018.1"/>
</dbReference>
<dbReference type="Gene3D" id="1.10.150.130">
    <property type="match status" value="1"/>
</dbReference>
<dbReference type="InterPro" id="IPR013762">
    <property type="entry name" value="Integrase-like_cat_sf"/>
</dbReference>
<dbReference type="PANTHER" id="PTHR30629:SF2">
    <property type="entry name" value="PROPHAGE INTEGRASE INTS-RELATED"/>
    <property type="match status" value="1"/>
</dbReference>
<evidence type="ECO:0000256" key="4">
    <source>
        <dbReference type="ARBA" id="ARBA00023172"/>
    </source>
</evidence>
<evidence type="ECO:0000313" key="7">
    <source>
        <dbReference type="Proteomes" id="UP000289708"/>
    </source>
</evidence>
<dbReference type="InterPro" id="IPR002104">
    <property type="entry name" value="Integrase_catalytic"/>
</dbReference>
<evidence type="ECO:0000256" key="3">
    <source>
        <dbReference type="ARBA" id="ARBA00023125"/>
    </source>
</evidence>
<organism evidence="6 7">
    <name type="scientific">Hansschlegelia zhihuaiae</name>
    <dbReference type="NCBI Taxonomy" id="405005"/>
    <lineage>
        <taxon>Bacteria</taxon>
        <taxon>Pseudomonadati</taxon>
        <taxon>Pseudomonadota</taxon>
        <taxon>Alphaproteobacteria</taxon>
        <taxon>Hyphomicrobiales</taxon>
        <taxon>Methylopilaceae</taxon>
        <taxon>Hansschlegelia</taxon>
    </lineage>
</organism>
<dbReference type="SUPFAM" id="SSF56349">
    <property type="entry name" value="DNA breaking-rejoining enzymes"/>
    <property type="match status" value="1"/>
</dbReference>
<dbReference type="Gene3D" id="1.10.443.10">
    <property type="entry name" value="Intergrase catalytic core"/>
    <property type="match status" value="1"/>
</dbReference>